<gene>
    <name evidence="1" type="ORF">SAMN00777080_0046</name>
</gene>
<protein>
    <submittedName>
        <fullName evidence="1">Uncharacterized protein</fullName>
    </submittedName>
</protein>
<keyword evidence="2" id="KW-1185">Reference proteome</keyword>
<dbReference type="EMBL" id="LT838813">
    <property type="protein sequence ID" value="SMD41522.1"/>
    <property type="molecule type" value="Genomic_DNA"/>
</dbReference>
<dbReference type="AlphaFoldDB" id="A0A1W2GYQ2"/>
<organism evidence="1 2">
    <name type="scientific">Aquiflexum balticum DSM 16537</name>
    <dbReference type="NCBI Taxonomy" id="758820"/>
    <lineage>
        <taxon>Bacteria</taxon>
        <taxon>Pseudomonadati</taxon>
        <taxon>Bacteroidota</taxon>
        <taxon>Cytophagia</taxon>
        <taxon>Cytophagales</taxon>
        <taxon>Cyclobacteriaceae</taxon>
        <taxon>Aquiflexum</taxon>
    </lineage>
</organism>
<dbReference type="Proteomes" id="UP000192333">
    <property type="component" value="Chromosome I"/>
</dbReference>
<reference evidence="2" key="1">
    <citation type="submission" date="2017-04" db="EMBL/GenBank/DDBJ databases">
        <authorList>
            <person name="Varghese N."/>
            <person name="Submissions S."/>
        </authorList>
    </citation>
    <scope>NUCLEOTIDE SEQUENCE [LARGE SCALE GENOMIC DNA]</scope>
    <source>
        <strain evidence="2">DSM 16537</strain>
    </source>
</reference>
<name>A0A1W2GYQ2_9BACT</name>
<evidence type="ECO:0000313" key="2">
    <source>
        <dbReference type="Proteomes" id="UP000192333"/>
    </source>
</evidence>
<dbReference type="STRING" id="758820.SAMN00777080_0046"/>
<evidence type="ECO:0000313" key="1">
    <source>
        <dbReference type="EMBL" id="SMD41522.1"/>
    </source>
</evidence>
<accession>A0A1W2GYQ2</accession>
<proteinExistence type="predicted"/>
<sequence>MHFCKLIYTCGNKHYRLLADIYINLGTAQTLNRSADAGIPKKYLPKLNFILF</sequence>